<name>A0A5J6TCL5_9CAUD</name>
<keyword evidence="1" id="KW-0812">Transmembrane</keyword>
<keyword evidence="1" id="KW-1133">Transmembrane helix</keyword>
<dbReference type="Proteomes" id="UP000327569">
    <property type="component" value="Segment"/>
</dbReference>
<keyword evidence="1" id="KW-0472">Membrane</keyword>
<reference evidence="2 3" key="1">
    <citation type="submission" date="2019-07" db="EMBL/GenBank/DDBJ databases">
        <authorList>
            <person name="Stoner T.H."/>
            <person name="Garlena R.A."/>
            <person name="Russell D.A."/>
            <person name="Pope W.H."/>
            <person name="Jacobs-Sera D."/>
            <person name="Hatfull G.F."/>
        </authorList>
    </citation>
    <scope>NUCLEOTIDE SEQUENCE [LARGE SCALE GENOMIC DNA]</scope>
</reference>
<evidence type="ECO:0000313" key="2">
    <source>
        <dbReference type="EMBL" id="QFG08540.1"/>
    </source>
</evidence>
<evidence type="ECO:0000313" key="3">
    <source>
        <dbReference type="Proteomes" id="UP000327569"/>
    </source>
</evidence>
<evidence type="ECO:0000256" key="1">
    <source>
        <dbReference type="SAM" id="Phobius"/>
    </source>
</evidence>
<dbReference type="EMBL" id="MN234166">
    <property type="protein sequence ID" value="QFG08540.1"/>
    <property type="molecule type" value="Genomic_DNA"/>
</dbReference>
<protein>
    <submittedName>
        <fullName evidence="2">Uncharacterized protein</fullName>
    </submittedName>
</protein>
<gene>
    <name evidence="2" type="primary">54</name>
    <name evidence="2" type="ORF">PBI_ASERPROCKY_54</name>
</gene>
<sequence length="64" mass="6767">MHPFVSITLLAYSFVPFIRAEQLAVVSSRRAAAEAPMQVIVAPIAALIAAAFACVRLRITVLGG</sequence>
<organism evidence="2 3">
    <name type="scientific">Gordonia phage ASerpRocky</name>
    <dbReference type="NCBI Taxonomy" id="2599841"/>
    <lineage>
        <taxon>Viruses</taxon>
        <taxon>Duplodnaviria</taxon>
        <taxon>Heunggongvirae</taxon>
        <taxon>Uroviricota</taxon>
        <taxon>Caudoviricetes</taxon>
        <taxon>Demosthenesvirus</taxon>
        <taxon>Demosthenesvirus demosthenes</taxon>
    </lineage>
</organism>
<proteinExistence type="predicted"/>
<feature type="transmembrane region" description="Helical" evidence="1">
    <location>
        <begin position="36"/>
        <end position="55"/>
    </location>
</feature>
<accession>A0A5J6TCL5</accession>